<dbReference type="GO" id="GO:0004930">
    <property type="term" value="F:G protein-coupled receptor activity"/>
    <property type="evidence" value="ECO:0000318"/>
    <property type="project" value="GO_Central"/>
</dbReference>
<feature type="transmembrane region" description="Helical" evidence="9">
    <location>
        <begin position="467"/>
        <end position="492"/>
    </location>
</feature>
<dbReference type="PANTHER" id="PTHR24061:SF599">
    <property type="entry name" value="G-PROTEIN COUPLED RECEPTORS FAMILY 3 PROFILE DOMAIN-CONTAINING PROTEIN"/>
    <property type="match status" value="1"/>
</dbReference>
<dbReference type="SUPFAM" id="SSF53822">
    <property type="entry name" value="Periplasmic binding protein-like I"/>
    <property type="match status" value="1"/>
</dbReference>
<organism evidence="11 12">
    <name type="scientific">Ornithorhynchus anatinus</name>
    <name type="common">Duckbill platypus</name>
    <dbReference type="NCBI Taxonomy" id="9258"/>
    <lineage>
        <taxon>Eukaryota</taxon>
        <taxon>Metazoa</taxon>
        <taxon>Chordata</taxon>
        <taxon>Craniata</taxon>
        <taxon>Vertebrata</taxon>
        <taxon>Euteleostomi</taxon>
        <taxon>Mammalia</taxon>
        <taxon>Monotremata</taxon>
        <taxon>Ornithorhynchidae</taxon>
        <taxon>Ornithorhynchus</taxon>
    </lineage>
</organism>
<keyword evidence="8" id="KW-0325">Glycoprotein</keyword>
<dbReference type="InParanoid" id="F6Y3E0"/>
<evidence type="ECO:0000256" key="9">
    <source>
        <dbReference type="SAM" id="Phobius"/>
    </source>
</evidence>
<dbReference type="Gene3D" id="2.10.50.30">
    <property type="entry name" value="GPCR, family 3, nine cysteines domain"/>
    <property type="match status" value="1"/>
</dbReference>
<dbReference type="Bgee" id="ENSOANG00000010763">
    <property type="expression patterns" value="Expressed in testis"/>
</dbReference>
<evidence type="ECO:0000256" key="2">
    <source>
        <dbReference type="ARBA" id="ARBA00022475"/>
    </source>
</evidence>
<dbReference type="Pfam" id="PF07562">
    <property type="entry name" value="NCD3G"/>
    <property type="match status" value="1"/>
</dbReference>
<dbReference type="Gene3D" id="3.40.50.2300">
    <property type="match status" value="4"/>
</dbReference>
<evidence type="ECO:0000256" key="6">
    <source>
        <dbReference type="ARBA" id="ARBA00023136"/>
    </source>
</evidence>
<dbReference type="PROSITE" id="PS50259">
    <property type="entry name" value="G_PROTEIN_RECEP_F3_4"/>
    <property type="match status" value="1"/>
</dbReference>
<feature type="transmembrane region" description="Helical" evidence="9">
    <location>
        <begin position="582"/>
        <end position="600"/>
    </location>
</feature>
<dbReference type="HOGENOM" id="CLU_005389_5_0_1"/>
<evidence type="ECO:0000313" key="12">
    <source>
        <dbReference type="Proteomes" id="UP000002279"/>
    </source>
</evidence>
<comment type="subcellular location">
    <subcellularLocation>
        <location evidence="1">Cell membrane</location>
        <topology evidence="1">Multi-pass membrane protein</topology>
    </subcellularLocation>
</comment>
<keyword evidence="2" id="KW-1003">Cell membrane</keyword>
<dbReference type="InterPro" id="IPR017978">
    <property type="entry name" value="GPCR_3_C"/>
</dbReference>
<evidence type="ECO:0000256" key="5">
    <source>
        <dbReference type="ARBA" id="ARBA00022989"/>
    </source>
</evidence>
<feature type="transmembrane region" description="Helical" evidence="9">
    <location>
        <begin position="537"/>
        <end position="561"/>
    </location>
</feature>
<dbReference type="Pfam" id="PF00003">
    <property type="entry name" value="7tm_3"/>
    <property type="match status" value="1"/>
</dbReference>
<feature type="transmembrane region" description="Helical" evidence="9">
    <location>
        <begin position="626"/>
        <end position="649"/>
    </location>
</feature>
<dbReference type="AlphaFoldDB" id="F6Y3E0"/>
<evidence type="ECO:0000256" key="1">
    <source>
        <dbReference type="ARBA" id="ARBA00004651"/>
    </source>
</evidence>
<keyword evidence="3 9" id="KW-0812">Transmembrane</keyword>
<dbReference type="PRINTS" id="PR01535">
    <property type="entry name" value="VOMERONASL2R"/>
</dbReference>
<keyword evidence="12" id="KW-1185">Reference proteome</keyword>
<dbReference type="GO" id="GO:0005886">
    <property type="term" value="C:plasma membrane"/>
    <property type="evidence" value="ECO:0000318"/>
    <property type="project" value="GO_Central"/>
</dbReference>
<name>F6Y3E0_ORNAN</name>
<feature type="domain" description="G-protein coupled receptors family 3 profile" evidence="10">
    <location>
        <begin position="467"/>
        <end position="729"/>
    </location>
</feature>
<keyword evidence="7" id="KW-0675">Receptor</keyword>
<protein>
    <recommendedName>
        <fullName evidence="10">G-protein coupled receptors family 3 profile domain-containing protein</fullName>
    </recommendedName>
</protein>
<dbReference type="Proteomes" id="UP000002279">
    <property type="component" value="Unplaced"/>
</dbReference>
<keyword evidence="4" id="KW-0732">Signal</keyword>
<dbReference type="InterPro" id="IPR011500">
    <property type="entry name" value="GPCR_3_9-Cys_dom"/>
</dbReference>
<evidence type="ECO:0000259" key="10">
    <source>
        <dbReference type="PROSITE" id="PS50259"/>
    </source>
</evidence>
<feature type="transmembrane region" description="Helical" evidence="9">
    <location>
        <begin position="661"/>
        <end position="681"/>
    </location>
</feature>
<evidence type="ECO:0000256" key="7">
    <source>
        <dbReference type="ARBA" id="ARBA00023170"/>
    </source>
</evidence>
<feature type="transmembrane region" description="Helical" evidence="9">
    <location>
        <begin position="687"/>
        <end position="714"/>
    </location>
</feature>
<keyword evidence="6 9" id="KW-0472">Membrane</keyword>
<dbReference type="InterPro" id="IPR028082">
    <property type="entry name" value="Peripla_BP_I"/>
</dbReference>
<dbReference type="GeneTree" id="ENSGT00950000182788"/>
<reference evidence="11" key="1">
    <citation type="submission" date="2025-08" db="UniProtKB">
        <authorList>
            <consortium name="Ensembl"/>
        </authorList>
    </citation>
    <scope>IDENTIFICATION</scope>
    <source>
        <strain evidence="11">Glennie</strain>
    </source>
</reference>
<dbReference type="Ensembl" id="ENSOANT00000017059.2">
    <property type="protein sequence ID" value="ENSOANP00000017056.2"/>
    <property type="gene ID" value="ENSOANG00000010763.3"/>
</dbReference>
<evidence type="ECO:0000313" key="11">
    <source>
        <dbReference type="Ensembl" id="ENSOANP00000017056.2"/>
    </source>
</evidence>
<dbReference type="InterPro" id="IPR038550">
    <property type="entry name" value="GPCR_3_9-Cys_sf"/>
</dbReference>
<evidence type="ECO:0000256" key="3">
    <source>
        <dbReference type="ARBA" id="ARBA00022692"/>
    </source>
</evidence>
<keyword evidence="5 9" id="KW-1133">Transmembrane helix</keyword>
<reference evidence="11" key="2">
    <citation type="submission" date="2025-09" db="UniProtKB">
        <authorList>
            <consortium name="Ensembl"/>
        </authorList>
    </citation>
    <scope>IDENTIFICATION</scope>
    <source>
        <strain evidence="11">Glennie</strain>
    </source>
</reference>
<feature type="transmembrane region" description="Helical" evidence="9">
    <location>
        <begin position="504"/>
        <end position="525"/>
    </location>
</feature>
<accession>F6Y3E0</accession>
<dbReference type="PRINTS" id="PR00248">
    <property type="entry name" value="GPCRMGR"/>
</dbReference>
<sequence length="732" mass="81724">TKHYQHLMALVFAVEGINKDPILLPNISLGFHLFNVHFLDMITAQSSMALISGRSKTKKFPLFLCSSSPPHRPDSLCSTPSLPHRACVYMCIFITLFILLMMCMCLGKAQFHSLYQISVSSPHLPLGMITLMKHFHWVWIGLLVTDDIRGETFATALTEENGQEWIGSHYKQIMTSPANVVAACGDTYSLLSFVFNLHDFPILGKVWVTTSDWDFTAISYIRNNTFSQGSLSFSVHRKGIPGFRDFKRTLNPQKYPQDMFLPSFWRWTFDSPFVEDLDRLDSLGLCDLNDTLEKIWAAKDMETLGDGPSWIPHPWQLHSPLKNARIHTGAGEWVRLDDLSWATSRFDILNYQILQNGTKVYIKVGEFIPLAPAGQDFIISEEKITWDGLFSQNLCSMCSESCWPEFRKTAQERKAACCYNCVPCAEGEMNNRTVRNNMIITTDCDSLTEAPRCLEGFFMVSTLSEPLGMVLVSLALCFSLLTALVLGVFIHHRDTSIVKANNHSLSYTLLTALLLCFLSSLTFVGHPSPATCLLQQMNFRVIFSVAISTVLAKTVTVILAFKATGPGSRMRTWLGPKASSSIICICSLIQVAICTVWLGISPRFPDVDVTSEAGVIIVQCNEGSPTAFYCILGYMGLLALVSLTVAFLARKLSDSFSEAKFITFSMLVYCRIWVSFLPIYLSTKGKAIVAVEVFSILSSSTGILGFGPKVYVILLRPDRNTRGQLLERQGNP</sequence>
<dbReference type="InterPro" id="IPR000337">
    <property type="entry name" value="GPCR_3"/>
</dbReference>
<dbReference type="OMA" id="HYQHLMA"/>
<evidence type="ECO:0000256" key="4">
    <source>
        <dbReference type="ARBA" id="ARBA00022729"/>
    </source>
</evidence>
<evidence type="ECO:0000256" key="8">
    <source>
        <dbReference type="ARBA" id="ARBA00023180"/>
    </source>
</evidence>
<dbReference type="eggNOG" id="KOG1056">
    <property type="taxonomic scope" value="Eukaryota"/>
</dbReference>
<proteinExistence type="predicted"/>
<dbReference type="PANTHER" id="PTHR24061">
    <property type="entry name" value="CALCIUM-SENSING RECEPTOR-RELATED"/>
    <property type="match status" value="1"/>
</dbReference>
<feature type="transmembrane region" description="Helical" evidence="9">
    <location>
        <begin position="86"/>
        <end position="109"/>
    </location>
</feature>
<dbReference type="InterPro" id="IPR000068">
    <property type="entry name" value="GPCR_3_Ca_sens_rcpt-rel"/>
</dbReference>
<dbReference type="InterPro" id="IPR004073">
    <property type="entry name" value="GPCR_3_vmron_rcpt_2"/>
</dbReference>